<comment type="similarity">
    <text evidence="1">Belongs to the cytochrome P450 family.</text>
</comment>
<dbReference type="GO" id="GO:0016705">
    <property type="term" value="F:oxidoreductase activity, acting on paired donors, with incorporation or reduction of molecular oxygen"/>
    <property type="evidence" value="ECO:0007669"/>
    <property type="project" value="InterPro"/>
</dbReference>
<proteinExistence type="inferred from homology"/>
<reference evidence="4" key="2">
    <citation type="submission" date="2020-10" db="UniProtKB">
        <authorList>
            <consortium name="WormBaseParasite"/>
        </authorList>
    </citation>
    <scope>IDENTIFICATION</scope>
</reference>
<keyword evidence="2" id="KW-0503">Monooxygenase</keyword>
<dbReference type="GO" id="GO:0020037">
    <property type="term" value="F:heme binding"/>
    <property type="evidence" value="ECO:0007669"/>
    <property type="project" value="InterPro"/>
</dbReference>
<evidence type="ECO:0000256" key="2">
    <source>
        <dbReference type="ARBA" id="ARBA00023033"/>
    </source>
</evidence>
<evidence type="ECO:0000256" key="1">
    <source>
        <dbReference type="ARBA" id="ARBA00010617"/>
    </source>
</evidence>
<dbReference type="WBParaSite" id="Pan_g10801.t1">
    <property type="protein sequence ID" value="Pan_g10801.t1"/>
    <property type="gene ID" value="Pan_g10801"/>
</dbReference>
<dbReference type="GO" id="GO:0005506">
    <property type="term" value="F:iron ion binding"/>
    <property type="evidence" value="ECO:0007669"/>
    <property type="project" value="InterPro"/>
</dbReference>
<dbReference type="InterPro" id="IPR036396">
    <property type="entry name" value="Cyt_P450_sf"/>
</dbReference>
<dbReference type="Proteomes" id="UP000492821">
    <property type="component" value="Unassembled WGS sequence"/>
</dbReference>
<dbReference type="SUPFAM" id="SSF48264">
    <property type="entry name" value="Cytochrome P450"/>
    <property type="match status" value="2"/>
</dbReference>
<accession>A0A7E4UN79</accession>
<dbReference type="Pfam" id="PF00067">
    <property type="entry name" value="p450"/>
    <property type="match status" value="1"/>
</dbReference>
<dbReference type="InterPro" id="IPR001128">
    <property type="entry name" value="Cyt_P450"/>
</dbReference>
<protein>
    <submittedName>
        <fullName evidence="4">MULE domain-containing protein</fullName>
    </submittedName>
</protein>
<evidence type="ECO:0000313" key="4">
    <source>
        <dbReference type="WBParaSite" id="Pan_g10801.t1"/>
    </source>
</evidence>
<evidence type="ECO:0000313" key="3">
    <source>
        <dbReference type="Proteomes" id="UP000492821"/>
    </source>
</evidence>
<keyword evidence="3" id="KW-1185">Reference proteome</keyword>
<dbReference type="GO" id="GO:0004497">
    <property type="term" value="F:monooxygenase activity"/>
    <property type="evidence" value="ECO:0007669"/>
    <property type="project" value="UniProtKB-KW"/>
</dbReference>
<reference evidence="3" key="1">
    <citation type="journal article" date="2013" name="Genetics">
        <title>The draft genome and transcriptome of Panagrellus redivivus are shaped by the harsh demands of a free-living lifestyle.</title>
        <authorList>
            <person name="Srinivasan J."/>
            <person name="Dillman A.R."/>
            <person name="Macchietto M.G."/>
            <person name="Heikkinen L."/>
            <person name="Lakso M."/>
            <person name="Fracchia K.M."/>
            <person name="Antoshechkin I."/>
            <person name="Mortazavi A."/>
            <person name="Wong G."/>
            <person name="Sternberg P.W."/>
        </authorList>
    </citation>
    <scope>NUCLEOTIDE SEQUENCE [LARGE SCALE GENOMIC DNA]</scope>
    <source>
        <strain evidence="3">MT8872</strain>
    </source>
</reference>
<keyword evidence="2" id="KW-0560">Oxidoreductase</keyword>
<dbReference type="AlphaFoldDB" id="A0A7E4UN79"/>
<dbReference type="Gene3D" id="1.10.630.10">
    <property type="entry name" value="Cytochrome P450"/>
    <property type="match status" value="1"/>
</dbReference>
<name>A0A7E4UN79_PANRE</name>
<sequence length="256" mass="29408">MLTNIRNRFNNGWNDQYVLIYDYVREVDIVRIRQILAPHGYEYYCLAKCQPYFVLDPTDIKEVSTECISDFKNNTNPEIYYCTIEFTAYQFLRKGIDENSHLQSFATENITTCPWTPILDDDFFDGKTVAQSLAEAPVKPVLYTIDTGGGLIAFFRIYRKVIPSRTLSEFGSQTCQFIDLNAILEESCCCMGFSVIMEQLYATILELRIADQETTATTLAWLVIYMMQHSNDQARAQVELSKLISSGNFMTLKSQP</sequence>
<organism evidence="3 4">
    <name type="scientific">Panagrellus redivivus</name>
    <name type="common">Microworm</name>
    <dbReference type="NCBI Taxonomy" id="6233"/>
    <lineage>
        <taxon>Eukaryota</taxon>
        <taxon>Metazoa</taxon>
        <taxon>Ecdysozoa</taxon>
        <taxon>Nematoda</taxon>
        <taxon>Chromadorea</taxon>
        <taxon>Rhabditida</taxon>
        <taxon>Tylenchina</taxon>
        <taxon>Panagrolaimomorpha</taxon>
        <taxon>Panagrolaimoidea</taxon>
        <taxon>Panagrolaimidae</taxon>
        <taxon>Panagrellus</taxon>
    </lineage>
</organism>